<name>A0A011UVH8_9HYPH</name>
<dbReference type="STRING" id="69279.BG36_18015"/>
<dbReference type="GO" id="GO:0003677">
    <property type="term" value="F:DNA binding"/>
    <property type="evidence" value="ECO:0007669"/>
    <property type="project" value="UniProtKB-KW"/>
</dbReference>
<dbReference type="HOGENOM" id="CLU_047691_3_0_5"/>
<comment type="similarity">
    <text evidence="1">Belongs to the sigma-70 factor family. ECF subfamily.</text>
</comment>
<keyword evidence="11" id="KW-1185">Reference proteome</keyword>
<dbReference type="SUPFAM" id="SSF88946">
    <property type="entry name" value="Sigma2 domain of RNA polymerase sigma factors"/>
    <property type="match status" value="1"/>
</dbReference>
<evidence type="ECO:0000256" key="1">
    <source>
        <dbReference type="ARBA" id="ARBA00010641"/>
    </source>
</evidence>
<keyword evidence="2" id="KW-0805">Transcription regulation</keyword>
<dbReference type="InterPro" id="IPR013249">
    <property type="entry name" value="RNA_pol_sigma70_r4_t2"/>
</dbReference>
<keyword evidence="4" id="KW-0238">DNA-binding</keyword>
<comment type="caution">
    <text evidence="8">The sequence shown here is derived from an EMBL/GenBank/DDBJ whole genome shotgun (WGS) entry which is preliminary data.</text>
</comment>
<dbReference type="GO" id="GO:0006352">
    <property type="term" value="P:DNA-templated transcription initiation"/>
    <property type="evidence" value="ECO:0007669"/>
    <property type="project" value="InterPro"/>
</dbReference>
<dbReference type="SUPFAM" id="SSF88659">
    <property type="entry name" value="Sigma3 and sigma4 domains of RNA polymerase sigma factors"/>
    <property type="match status" value="1"/>
</dbReference>
<feature type="domain" description="RNA polymerase sigma-70 region 2" evidence="6">
    <location>
        <begin position="30"/>
        <end position="97"/>
    </location>
</feature>
<dbReference type="InterPro" id="IPR007627">
    <property type="entry name" value="RNA_pol_sigma70_r2"/>
</dbReference>
<dbReference type="InterPro" id="IPR039425">
    <property type="entry name" value="RNA_pol_sigma-70-like"/>
</dbReference>
<dbReference type="PANTHER" id="PTHR43133:SF8">
    <property type="entry name" value="RNA POLYMERASE SIGMA FACTOR HI_1459-RELATED"/>
    <property type="match status" value="1"/>
</dbReference>
<dbReference type="InterPro" id="IPR036388">
    <property type="entry name" value="WH-like_DNA-bd_sf"/>
</dbReference>
<evidence type="ECO:0000256" key="5">
    <source>
        <dbReference type="ARBA" id="ARBA00023163"/>
    </source>
</evidence>
<evidence type="ECO:0000256" key="4">
    <source>
        <dbReference type="ARBA" id="ARBA00023125"/>
    </source>
</evidence>
<protein>
    <submittedName>
        <fullName evidence="9">RNA polymerase sigma-70 factor (ECF subfamily)</fullName>
    </submittedName>
    <submittedName>
        <fullName evidence="8">RNA polymerase sigma70</fullName>
    </submittedName>
</protein>
<keyword evidence="3" id="KW-0731">Sigma factor</keyword>
<dbReference type="eggNOG" id="COG1595">
    <property type="taxonomic scope" value="Bacteria"/>
</dbReference>
<dbReference type="AlphaFoldDB" id="A0A011UVH8"/>
<dbReference type="Pfam" id="PF04542">
    <property type="entry name" value="Sigma70_r2"/>
    <property type="match status" value="1"/>
</dbReference>
<reference evidence="8 10" key="1">
    <citation type="submission" date="2014-02" db="EMBL/GenBank/DDBJ databases">
        <title>Aquamicrobium defluvii Genome sequencing.</title>
        <authorList>
            <person name="Wang X."/>
        </authorList>
    </citation>
    <scope>NUCLEOTIDE SEQUENCE [LARGE SCALE GENOMIC DNA]</scope>
    <source>
        <strain evidence="8 10">W13Z1</strain>
    </source>
</reference>
<dbReference type="PATRIC" id="fig|69279.3.peg.825"/>
<dbReference type="InterPro" id="IPR013324">
    <property type="entry name" value="RNA_pol_sigma_r3/r4-like"/>
</dbReference>
<reference evidence="9 11" key="2">
    <citation type="submission" date="2019-03" db="EMBL/GenBank/DDBJ databases">
        <title>Genomic Encyclopedia of Type Strains, Phase IV (KMG-IV): sequencing the most valuable type-strain genomes for metagenomic binning, comparative biology and taxonomic classification.</title>
        <authorList>
            <person name="Goeker M."/>
        </authorList>
    </citation>
    <scope>NUCLEOTIDE SEQUENCE [LARGE SCALE GENOMIC DNA]</scope>
    <source>
        <strain evidence="9 11">DSM 11603</strain>
    </source>
</reference>
<accession>A0A011UVH8</accession>
<evidence type="ECO:0000313" key="10">
    <source>
        <dbReference type="Proteomes" id="UP000019849"/>
    </source>
</evidence>
<dbReference type="InterPro" id="IPR013325">
    <property type="entry name" value="RNA_pol_sigma_r2"/>
</dbReference>
<proteinExistence type="inferred from homology"/>
<dbReference type="Proteomes" id="UP000294958">
    <property type="component" value="Unassembled WGS sequence"/>
</dbReference>
<dbReference type="Proteomes" id="UP000019849">
    <property type="component" value="Unassembled WGS sequence"/>
</dbReference>
<dbReference type="EMBL" id="JENY01000004">
    <property type="protein sequence ID" value="EXL09863.1"/>
    <property type="molecule type" value="Genomic_DNA"/>
</dbReference>
<dbReference type="PANTHER" id="PTHR43133">
    <property type="entry name" value="RNA POLYMERASE ECF-TYPE SIGMA FACTO"/>
    <property type="match status" value="1"/>
</dbReference>
<dbReference type="EMBL" id="SNZF01000001">
    <property type="protein sequence ID" value="TDR38108.1"/>
    <property type="molecule type" value="Genomic_DNA"/>
</dbReference>
<evidence type="ECO:0000256" key="3">
    <source>
        <dbReference type="ARBA" id="ARBA00023082"/>
    </source>
</evidence>
<dbReference type="GO" id="GO:0016987">
    <property type="term" value="F:sigma factor activity"/>
    <property type="evidence" value="ECO:0007669"/>
    <property type="project" value="UniProtKB-KW"/>
</dbReference>
<dbReference type="NCBIfam" id="TIGR02937">
    <property type="entry name" value="sigma70-ECF"/>
    <property type="match status" value="1"/>
</dbReference>
<dbReference type="Gene3D" id="1.10.10.10">
    <property type="entry name" value="Winged helix-like DNA-binding domain superfamily/Winged helix DNA-binding domain"/>
    <property type="match status" value="1"/>
</dbReference>
<evidence type="ECO:0000256" key="2">
    <source>
        <dbReference type="ARBA" id="ARBA00023015"/>
    </source>
</evidence>
<evidence type="ECO:0000259" key="6">
    <source>
        <dbReference type="Pfam" id="PF04542"/>
    </source>
</evidence>
<dbReference type="RefSeq" id="WP_035024104.1">
    <property type="nucleotide sequence ID" value="NZ_KK073879.1"/>
</dbReference>
<dbReference type="Pfam" id="PF08281">
    <property type="entry name" value="Sigma70_r4_2"/>
    <property type="match status" value="1"/>
</dbReference>
<evidence type="ECO:0000259" key="7">
    <source>
        <dbReference type="Pfam" id="PF08281"/>
    </source>
</evidence>
<feature type="domain" description="RNA polymerase sigma factor 70 region 4 type 2" evidence="7">
    <location>
        <begin position="124"/>
        <end position="176"/>
    </location>
</feature>
<evidence type="ECO:0000313" key="8">
    <source>
        <dbReference type="EMBL" id="EXL09863.1"/>
    </source>
</evidence>
<dbReference type="InterPro" id="IPR014284">
    <property type="entry name" value="RNA_pol_sigma-70_dom"/>
</dbReference>
<organism evidence="8 10">
    <name type="scientific">Aquamicrobium defluvii</name>
    <dbReference type="NCBI Taxonomy" id="69279"/>
    <lineage>
        <taxon>Bacteria</taxon>
        <taxon>Pseudomonadati</taxon>
        <taxon>Pseudomonadota</taxon>
        <taxon>Alphaproteobacteria</taxon>
        <taxon>Hyphomicrobiales</taxon>
        <taxon>Phyllobacteriaceae</taxon>
        <taxon>Aquamicrobium</taxon>
    </lineage>
</organism>
<keyword evidence="5" id="KW-0804">Transcription</keyword>
<gene>
    <name evidence="8" type="ORF">BG36_18015</name>
    <name evidence="9" type="ORF">DES43_101176</name>
</gene>
<evidence type="ECO:0000313" key="11">
    <source>
        <dbReference type="Proteomes" id="UP000294958"/>
    </source>
</evidence>
<evidence type="ECO:0000313" key="9">
    <source>
        <dbReference type="EMBL" id="TDR38108.1"/>
    </source>
</evidence>
<sequence length="186" mass="20507">MAMVLDDGDTADAELIGRARNGDRAAFGALVERYYDFVRRVAWRWSGSRADAEDIAQEVCVRIGRSIRSYQGNGAFTTWLYAMTLNAVRDMARKNARETAKAQAYGAELLTVAEADGMTDEASETLWHCVRALPDRQRDAVLLVYGEGLTHAGAAAAMAISEATVSWHIHEAKKRLKVLMRQAGEV</sequence>
<dbReference type="Gene3D" id="1.10.1740.10">
    <property type="match status" value="1"/>
</dbReference>